<dbReference type="PANTHER" id="PTHR31047:SF0">
    <property type="entry name" value="MEIOTICALLY UP-REGULATED GENE 157 PROTEIN"/>
    <property type="match status" value="1"/>
</dbReference>
<protein>
    <submittedName>
        <fullName evidence="2">Related to DUF1237 domain protein</fullName>
    </submittedName>
</protein>
<dbReference type="Proteomes" id="UP000262825">
    <property type="component" value="Unassembled WGS sequence"/>
</dbReference>
<dbReference type="SMART" id="SM01149">
    <property type="entry name" value="DUF1237"/>
    <property type="match status" value="1"/>
</dbReference>
<gene>
    <name evidence="2" type="ORF">SCODWIG_02217</name>
</gene>
<dbReference type="InterPro" id="IPR008313">
    <property type="entry name" value="GH125"/>
</dbReference>
<dbReference type="GO" id="GO:0004553">
    <property type="term" value="F:hydrolase activity, hydrolyzing O-glycosyl compounds"/>
    <property type="evidence" value="ECO:0007669"/>
    <property type="project" value="UniProtKB-ARBA"/>
</dbReference>
<reference evidence="3" key="1">
    <citation type="submission" date="2018-06" db="EMBL/GenBank/DDBJ databases">
        <authorList>
            <person name="Guldener U."/>
        </authorList>
    </citation>
    <scope>NUCLEOTIDE SEQUENCE [LARGE SCALE GENOMIC DNA]</scope>
    <source>
        <strain evidence="3">UTAD17</strain>
    </source>
</reference>
<dbReference type="InterPro" id="IPR012341">
    <property type="entry name" value="6hp_glycosidase-like_sf"/>
</dbReference>
<keyword evidence="3" id="KW-1185">Reference proteome</keyword>
<name>A0A376B6Y1_9ASCO</name>
<dbReference type="Pfam" id="PF06824">
    <property type="entry name" value="Glyco_hydro_125"/>
    <property type="match status" value="1"/>
</dbReference>
<dbReference type="Gene3D" id="1.50.10.10">
    <property type="match status" value="1"/>
</dbReference>
<dbReference type="InterPro" id="IPR008928">
    <property type="entry name" value="6-hairpin_glycosidase_sf"/>
</dbReference>
<accession>A0A376B6Y1</accession>
<dbReference type="GO" id="GO:0005975">
    <property type="term" value="P:carbohydrate metabolic process"/>
    <property type="evidence" value="ECO:0007669"/>
    <property type="project" value="InterPro"/>
</dbReference>
<dbReference type="SUPFAM" id="SSF48208">
    <property type="entry name" value="Six-hairpin glycosidases"/>
    <property type="match status" value="1"/>
</dbReference>
<proteinExistence type="predicted"/>
<evidence type="ECO:0000313" key="2">
    <source>
        <dbReference type="EMBL" id="SSD60456.1"/>
    </source>
</evidence>
<dbReference type="VEuPathDB" id="FungiDB:SCODWIG_02217"/>
<evidence type="ECO:0000256" key="1">
    <source>
        <dbReference type="SAM" id="MobiDB-lite"/>
    </source>
</evidence>
<sequence length="629" mass="72548">MIIIRKKYRPIFLALIVFLIYKCYPSNSTYNNDYDNSEQKLSLTKEKLKKQPPHNADNNDLRPLSNGKSGVFTNNKNPMFYQNSVKKCINYMEYSSVKHYLETDDISDPLTLPFQRPPKNCRTFHSDIIEIVIDELKKRFKDPRLSRIFENAFPNTLDTTILFHVTAEENSKLSKKNHNNPRTAYRNMLPESFIVTGDIHAEWLRDSSWQLSVYQPLIKYDSKLLELIRGAINTQSQLLASNPYCNAFHPLPYMKVSKVPGHIDRVRPSPNWAHVFECKYEIDSLAAFLTLTREYYENAPRVDDMEKKFITKDWLRALSQLMLVLNREKTPTFQKDTGNVNNFNYIFQRDTNIGSETRPLAGTGNPAKYDINLIKSAFRPSDDATIFSFFIPGNAHMAVELKKMAAILEKLKDYIHVNDLDNFINVDKTLEAMMVYALNIETGILEHAVFQDPKHGQVLAYEIDGYGSKLMMDDANIPSLLSLPDLGFLNVSDPLYQNTRKMILSRDGNPYYLKGPYFEGIGGPHIGIHNAWPMSLTMAIRTSNDDAEILKYLDLLLSNTAGLGLIHESIQVHKPNGQQYTRPWFAWANSEFAKTILHLAEHKPDLIFKEEYWGKPFVLKDLDQYRIVD</sequence>
<dbReference type="OrthoDB" id="7771656at2759"/>
<organism evidence="2 3">
    <name type="scientific">Saccharomycodes ludwigii</name>
    <dbReference type="NCBI Taxonomy" id="36035"/>
    <lineage>
        <taxon>Eukaryota</taxon>
        <taxon>Fungi</taxon>
        <taxon>Dikarya</taxon>
        <taxon>Ascomycota</taxon>
        <taxon>Saccharomycotina</taxon>
        <taxon>Saccharomycetes</taxon>
        <taxon>Saccharomycodales</taxon>
        <taxon>Saccharomycodaceae</taxon>
        <taxon>Saccharomycodes</taxon>
    </lineage>
</organism>
<evidence type="ECO:0000313" key="3">
    <source>
        <dbReference type="Proteomes" id="UP000262825"/>
    </source>
</evidence>
<dbReference type="PANTHER" id="PTHR31047">
    <property type="entry name" value="MEIOTICALLY UP-REGULATED GENE 157 PROTEIN"/>
    <property type="match status" value="1"/>
</dbReference>
<dbReference type="AlphaFoldDB" id="A0A376B6Y1"/>
<feature type="region of interest" description="Disordered" evidence="1">
    <location>
        <begin position="48"/>
        <end position="70"/>
    </location>
</feature>
<dbReference type="EMBL" id="UFAJ01000358">
    <property type="protein sequence ID" value="SSD60456.1"/>
    <property type="molecule type" value="Genomic_DNA"/>
</dbReference>